<keyword evidence="1" id="KW-0812">Transmembrane</keyword>
<evidence type="ECO:0000313" key="3">
    <source>
        <dbReference type="Proteomes" id="UP000190042"/>
    </source>
</evidence>
<evidence type="ECO:0000256" key="1">
    <source>
        <dbReference type="SAM" id="Phobius"/>
    </source>
</evidence>
<dbReference type="Proteomes" id="UP000190042">
    <property type="component" value="Unassembled WGS sequence"/>
</dbReference>
<dbReference type="RefSeq" id="WP_009499390.1">
    <property type="nucleotide sequence ID" value="NZ_FUYJ01000014.1"/>
</dbReference>
<feature type="transmembrane region" description="Helical" evidence="1">
    <location>
        <begin position="40"/>
        <end position="61"/>
    </location>
</feature>
<gene>
    <name evidence="2" type="ORF">SAMN04244570_0433</name>
</gene>
<feature type="transmembrane region" description="Helical" evidence="1">
    <location>
        <begin position="15"/>
        <end position="34"/>
    </location>
</feature>
<accession>A0A1T4Z0P2</accession>
<evidence type="ECO:0000313" key="2">
    <source>
        <dbReference type="EMBL" id="SKB07584.1"/>
    </source>
</evidence>
<dbReference type="EMBL" id="FUYJ01000014">
    <property type="protein sequence ID" value="SKB07584.1"/>
    <property type="molecule type" value="Genomic_DNA"/>
</dbReference>
<keyword evidence="1" id="KW-1133">Transmembrane helix</keyword>
<keyword evidence="1" id="KW-0472">Membrane</keyword>
<proteinExistence type="predicted"/>
<protein>
    <submittedName>
        <fullName evidence="2">Uncharacterized protein</fullName>
    </submittedName>
</protein>
<sequence length="71" mass="8421">MKEFELSFRNPEVRMYTVVVLPAVLIGLLIMIYSNSNLNFTYAVAVQAAGLLSFYIWRIFYRRKEKLKNNR</sequence>
<reference evidence="3" key="1">
    <citation type="submission" date="2017-02" db="EMBL/GenBank/DDBJ databases">
        <authorList>
            <person name="Varghese N."/>
            <person name="Submissions S."/>
        </authorList>
    </citation>
    <scope>NUCLEOTIDE SEQUENCE [LARGE SCALE GENOMIC DNA]</scope>
    <source>
        <strain evidence="3">DSM 23966</strain>
    </source>
</reference>
<name>A0A1T4Z0P2_9BACL</name>
<keyword evidence="3" id="KW-1185">Reference proteome</keyword>
<organism evidence="2 3">
    <name type="scientific">Sporosarcina newyorkensis</name>
    <dbReference type="NCBI Taxonomy" id="759851"/>
    <lineage>
        <taxon>Bacteria</taxon>
        <taxon>Bacillati</taxon>
        <taxon>Bacillota</taxon>
        <taxon>Bacilli</taxon>
        <taxon>Bacillales</taxon>
        <taxon>Caryophanaceae</taxon>
        <taxon>Sporosarcina</taxon>
    </lineage>
</organism>
<dbReference type="AlphaFoldDB" id="A0A1T4Z0P2"/>